<dbReference type="AlphaFoldDB" id="A0A936F3W1"/>
<name>A0A936F3W1_9BACT</name>
<accession>A0A936F3W1</accession>
<reference evidence="2 3" key="1">
    <citation type="submission" date="2020-10" db="EMBL/GenBank/DDBJ databases">
        <title>Connecting structure to function with the recovery of over 1000 high-quality activated sludge metagenome-assembled genomes encoding full-length rRNA genes using long-read sequencing.</title>
        <authorList>
            <person name="Singleton C.M."/>
            <person name="Petriglieri F."/>
            <person name="Kristensen J.M."/>
            <person name="Kirkegaard R.H."/>
            <person name="Michaelsen T.Y."/>
            <person name="Andersen M.H."/>
            <person name="Karst S.M."/>
            <person name="Dueholm M.S."/>
            <person name="Nielsen P.H."/>
            <person name="Albertsen M."/>
        </authorList>
    </citation>
    <scope>NUCLEOTIDE SEQUENCE [LARGE SCALE GENOMIC DNA]</scope>
    <source>
        <strain evidence="2">OdNE_18-Q3-R46-58_MAXAC.008</strain>
    </source>
</reference>
<dbReference type="Proteomes" id="UP000709959">
    <property type="component" value="Unassembled WGS sequence"/>
</dbReference>
<protein>
    <submittedName>
        <fullName evidence="2">Uncharacterized protein</fullName>
    </submittedName>
</protein>
<proteinExistence type="predicted"/>
<comment type="caution">
    <text evidence="2">The sequence shown here is derived from an EMBL/GenBank/DDBJ whole genome shotgun (WGS) entry which is preliminary data.</text>
</comment>
<gene>
    <name evidence="2" type="ORF">IPN91_13680</name>
</gene>
<dbReference type="EMBL" id="JADKCH010000025">
    <property type="protein sequence ID" value="MBK8573644.1"/>
    <property type="molecule type" value="Genomic_DNA"/>
</dbReference>
<feature type="compositionally biased region" description="Low complexity" evidence="1">
    <location>
        <begin position="138"/>
        <end position="155"/>
    </location>
</feature>
<evidence type="ECO:0000313" key="2">
    <source>
        <dbReference type="EMBL" id="MBK8573644.1"/>
    </source>
</evidence>
<feature type="compositionally biased region" description="Pro residues" evidence="1">
    <location>
        <begin position="127"/>
        <end position="137"/>
    </location>
</feature>
<feature type="region of interest" description="Disordered" evidence="1">
    <location>
        <begin position="342"/>
        <end position="367"/>
    </location>
</feature>
<feature type="compositionally biased region" description="Basic and acidic residues" evidence="1">
    <location>
        <begin position="179"/>
        <end position="189"/>
    </location>
</feature>
<sequence length="367" mass="37564">MTRIDAEKLLGGHATGTLSEAERTALFAAALDRQELFDALMDEEALRELLADPAAKAQLLAALEPAAAPKVVPFWRRTGVLGAAASLLVASLAGIAYLRSPDQAAPALRQEADKVPAAKVVEAPPAAQAPPSAPPNRAPMAKAKEAPAPALAGTPAAPPPPEPQRVRTSAGGAALAADASREKAAEFRRAEARDNLTKKAEAPKPAAAVVEVVASVAPAPTAKAPKRDQPAQEIAALSPGVVGGVVGGVAPPPRRVEWKAAEGFKPTWTLESRPAGVTRITVRGPAGATAVLLKRGATGVDVIALKVTDPGGEMTSWSAETRLAPGDALDLYLLNAPVAEPARLPESGSVDGFRARIHPSSKKAPVP</sequence>
<organism evidence="2 3">
    <name type="scientific">Candidatus Geothrix odensensis</name>
    <dbReference type="NCBI Taxonomy" id="2954440"/>
    <lineage>
        <taxon>Bacteria</taxon>
        <taxon>Pseudomonadati</taxon>
        <taxon>Acidobacteriota</taxon>
        <taxon>Holophagae</taxon>
        <taxon>Holophagales</taxon>
        <taxon>Holophagaceae</taxon>
        <taxon>Geothrix</taxon>
    </lineage>
</organism>
<feature type="region of interest" description="Disordered" evidence="1">
    <location>
        <begin position="123"/>
        <end position="189"/>
    </location>
</feature>
<evidence type="ECO:0000256" key="1">
    <source>
        <dbReference type="SAM" id="MobiDB-lite"/>
    </source>
</evidence>
<evidence type="ECO:0000313" key="3">
    <source>
        <dbReference type="Proteomes" id="UP000709959"/>
    </source>
</evidence>